<feature type="region of interest" description="Disordered" evidence="1">
    <location>
        <begin position="384"/>
        <end position="408"/>
    </location>
</feature>
<dbReference type="Proteomes" id="UP000827549">
    <property type="component" value="Chromosome 5"/>
</dbReference>
<sequence>MARTKQSRADAAKAAAAEAEAASSSTAAPNHTHTHTHTLQELYPNLGGVTDHYGNTTAEPVPPAALARWEAHARTYPRETGHGIIIPFSRRADKVSRVVKYFSDPNPAVYLLPYSAACNRCVHMSWFCFRKSPAGPCLTCRNEKNCRPNQGMEVRMLEPAQKRMLESKGFVLPPLPAREAGSVAPLAGAAGGSATPAQRATKPSAASTKRRRAPVDTDTDEEEEEYRPSPKRRGRPTQRVMSPLTSVPPSDAEMSAGPSHSAGTPAADHASSLSRSPTRLDTPAYGAMTDDDVARFIATGYGVEGEEKVNSLMDQDEEEEKDELEDHTDVGQWHADRRPAAYESHIADYPTIAASAHSPANAHHYPQGYPYTQQLPEPAAWGNMTREMDHRGPLDSHSPHDAHYGGNVAAHYPDEAHQSAYVPMQHAHPHQSAQYTPFDMRPAQPRYPNGEQRHLPSDVEEKRKPQRLFTAPNPINRGGHNELTLAQLKAAKSEYAETRTYTWHAASQERKALVYICALLPPHLHEAFVEGVRNAWTHRDKYEPPQGVTDLVSGSEGRARQLERLFLRGLSLRERTRLGVVAGTRFEPAAMVDLALRCMPKERRALLIRAVHIAVNDKRAV</sequence>
<feature type="region of interest" description="Disordered" evidence="1">
    <location>
        <begin position="186"/>
        <end position="286"/>
    </location>
</feature>
<accession>A0AAF0YHG1</accession>
<feature type="compositionally biased region" description="Basic and acidic residues" evidence="1">
    <location>
        <begin position="451"/>
        <end position="463"/>
    </location>
</feature>
<feature type="region of interest" description="Disordered" evidence="1">
    <location>
        <begin position="1"/>
        <end position="37"/>
    </location>
</feature>
<evidence type="ECO:0000256" key="1">
    <source>
        <dbReference type="SAM" id="MobiDB-lite"/>
    </source>
</evidence>
<protein>
    <submittedName>
        <fullName evidence="2">Uncharacterized protein</fullName>
    </submittedName>
</protein>
<dbReference type="AlphaFoldDB" id="A0AAF0YHG1"/>
<proteinExistence type="predicted"/>
<gene>
    <name evidence="2" type="ORF">LOC62_05G007510</name>
</gene>
<evidence type="ECO:0000313" key="3">
    <source>
        <dbReference type="Proteomes" id="UP000827549"/>
    </source>
</evidence>
<name>A0AAF0YHG1_9TREE</name>
<feature type="compositionally biased region" description="Polar residues" evidence="1">
    <location>
        <begin position="239"/>
        <end position="248"/>
    </location>
</feature>
<keyword evidence="3" id="KW-1185">Reference proteome</keyword>
<dbReference type="RefSeq" id="XP_062630020.1">
    <property type="nucleotide sequence ID" value="XM_062774036.1"/>
</dbReference>
<reference evidence="2" key="1">
    <citation type="submission" date="2023-10" db="EMBL/GenBank/DDBJ databases">
        <authorList>
            <person name="Noh H."/>
        </authorList>
    </citation>
    <scope>NUCLEOTIDE SEQUENCE</scope>
    <source>
        <strain evidence="2">DUCC4014</strain>
    </source>
</reference>
<feature type="region of interest" description="Disordered" evidence="1">
    <location>
        <begin position="424"/>
        <end position="463"/>
    </location>
</feature>
<dbReference type="GeneID" id="87810683"/>
<feature type="compositionally biased region" description="Basic and acidic residues" evidence="1">
    <location>
        <begin position="386"/>
        <end position="403"/>
    </location>
</feature>
<organism evidence="2 3">
    <name type="scientific">Vanrija pseudolonga</name>
    <dbReference type="NCBI Taxonomy" id="143232"/>
    <lineage>
        <taxon>Eukaryota</taxon>
        <taxon>Fungi</taxon>
        <taxon>Dikarya</taxon>
        <taxon>Basidiomycota</taxon>
        <taxon>Agaricomycotina</taxon>
        <taxon>Tremellomycetes</taxon>
        <taxon>Trichosporonales</taxon>
        <taxon>Trichosporonaceae</taxon>
        <taxon>Vanrija</taxon>
    </lineage>
</organism>
<feature type="compositionally biased region" description="Low complexity" evidence="1">
    <location>
        <begin position="12"/>
        <end position="31"/>
    </location>
</feature>
<evidence type="ECO:0000313" key="2">
    <source>
        <dbReference type="EMBL" id="WOO83994.1"/>
    </source>
</evidence>
<dbReference type="EMBL" id="CP086718">
    <property type="protein sequence ID" value="WOO83994.1"/>
    <property type="molecule type" value="Genomic_DNA"/>
</dbReference>